<keyword evidence="8 13" id="KW-0333">Golgi apparatus</keyword>
<protein>
    <recommendedName>
        <fullName evidence="2 13">Coatomer subunit beta</fullName>
    </recommendedName>
    <alternativeName>
        <fullName evidence="11 13">Beta-coat protein</fullName>
    </alternativeName>
</protein>
<keyword evidence="3 13" id="KW-0813">Transport</keyword>
<dbReference type="GO" id="GO:0006886">
    <property type="term" value="P:intracellular protein transport"/>
    <property type="evidence" value="ECO:0007669"/>
    <property type="project" value="InterPro"/>
</dbReference>
<dbReference type="EnsemblMetazoa" id="CapteT184257">
    <property type="protein sequence ID" value="CapteP184257"/>
    <property type="gene ID" value="CapteG184257"/>
</dbReference>
<dbReference type="PANTHER" id="PTHR10635">
    <property type="entry name" value="COATOMER SUBUNIT BETA"/>
    <property type="match status" value="1"/>
</dbReference>
<reference evidence="17" key="3">
    <citation type="submission" date="2015-06" db="UniProtKB">
        <authorList>
            <consortium name="EnsemblMetazoa"/>
        </authorList>
    </citation>
    <scope>IDENTIFICATION</scope>
</reference>
<dbReference type="FunFam" id="1.25.10.10:FF:000311">
    <property type="entry name" value="Coatomer subunit beta"/>
    <property type="match status" value="1"/>
</dbReference>
<evidence type="ECO:0000259" key="16">
    <source>
        <dbReference type="Pfam" id="PF14806"/>
    </source>
</evidence>
<sequence>MNSVAEQACYTLINVPSESEPPNEMSLRQDLENSDTRGKIEALKRVITMILNGEKIQNLLMTVIRFVMPSQDHMIKKLLLIFWEVVPKYAPDGKMLHEMILVCDAYRKDLQHPNEFIRGSTLRFLCKLKEPELLEPLMPAIRACLEHRHSYVRRNAVLAIYTIYRNHDVLIPDAPELIANFLEGEQDASCKRNAFMMLIHADQDRALSYLSSCIDQVHSFGDILQLVIVELIYKVCHANPSERARFIRCIYNLLNSSSPAVRYEAAGTLVTLSSAPTAVKAAASCYIELIVKESDNNVKLIVLDRLIQLREVPAHEKILQELTMDVLRVLSATDLEVRKKVLNLALDLVTSRNIEEMVLVLKKEVVKTNNVEHEDTGKYRQLLVRTLHTCSVKFPDVASAIIPVLIEFLSDQNELASADVLIFMREAIQRFDQLRPLIISKLLDTFPTIKAVKIHRAALWVLGEYCTSADDIQNVMTIIRQSLGDLPIVDDEMKKAAGEISEEDIQMTQGNVQKLVTADGTYASQSAFIQSAPSKKVHDRPIMRQYLMDGDFFIGAALSTTLMKLALRYIALTTDKKHQNAFVAEALLIMASIIHLGKSGMPTKAITDDDLDRIATCIRSLWEATPLMYEIYDKACRNSLSTMLATKAAEEKEFAKSKEKKTIRVQADDPIGFIQLLAKSDLGVGENMFDLTLSQALGVNSKKETDFMSSSKLNKVTQLTGFSDPVYAEAYVHVNQYDIVLDILVVNQTNDTLQNVTLELATLGDLKLVEKPQPVIMGPNDFTNIKACVKVASTENGIIFGNIVYDVSGAASDRNCVVLNDIHIDIMDYIVPASCTDQEFRQMWMEFEWENKVAVNTNIANMEEYLEHLLSSTNMKLLTPEKALSGSCGFMAANLYARSIFGEDALANLSVEKPALGPADAPVQGHIRIRAKSQGMALGLGDKINMAQKKSLPGN</sequence>
<dbReference type="InterPro" id="IPR011710">
    <property type="entry name" value="Coatomer_bsu_C"/>
</dbReference>
<keyword evidence="9 13" id="KW-0472">Membrane</keyword>
<dbReference type="InterPro" id="IPR016024">
    <property type="entry name" value="ARM-type_fold"/>
</dbReference>
<evidence type="ECO:0000313" key="18">
    <source>
        <dbReference type="Proteomes" id="UP000014760"/>
    </source>
</evidence>
<keyword evidence="7 13" id="KW-0653">Protein transport</keyword>
<dbReference type="Pfam" id="PF07718">
    <property type="entry name" value="Coatamer_beta_C"/>
    <property type="match status" value="1"/>
</dbReference>
<dbReference type="InterPro" id="IPR029446">
    <property type="entry name" value="COPB1_appendage_platform_dom"/>
</dbReference>
<evidence type="ECO:0000256" key="10">
    <source>
        <dbReference type="ARBA" id="ARBA00023329"/>
    </source>
</evidence>
<proteinExistence type="predicted"/>
<dbReference type="GO" id="GO:0030126">
    <property type="term" value="C:COPI vesicle coat"/>
    <property type="evidence" value="ECO:0007669"/>
    <property type="project" value="InterPro"/>
</dbReference>
<keyword evidence="5" id="KW-0677">Repeat</keyword>
<evidence type="ECO:0000256" key="8">
    <source>
        <dbReference type="ARBA" id="ARBA00023034"/>
    </source>
</evidence>
<keyword evidence="10 13" id="KW-0968">Cytoplasmic vesicle</keyword>
<dbReference type="HOGENOM" id="CLU_006949_0_0_1"/>
<dbReference type="GO" id="GO:0006888">
    <property type="term" value="P:endoplasmic reticulum to Golgi vesicle-mediated transport"/>
    <property type="evidence" value="ECO:0007669"/>
    <property type="project" value="TreeGrafter"/>
</dbReference>
<dbReference type="SUPFAM" id="SSF48371">
    <property type="entry name" value="ARM repeat"/>
    <property type="match status" value="1"/>
</dbReference>
<feature type="domain" description="Coatomer beta subunit C-terminal" evidence="15">
    <location>
        <begin position="667"/>
        <end position="806"/>
    </location>
</feature>
<evidence type="ECO:0000256" key="4">
    <source>
        <dbReference type="ARBA" id="ARBA00022490"/>
    </source>
</evidence>
<evidence type="ECO:0000313" key="17">
    <source>
        <dbReference type="EnsemblMetazoa" id="CapteP184257"/>
    </source>
</evidence>
<evidence type="ECO:0000259" key="15">
    <source>
        <dbReference type="Pfam" id="PF07718"/>
    </source>
</evidence>
<keyword evidence="6 13" id="KW-0931">ER-Golgi transport</keyword>
<dbReference type="Pfam" id="PF01602">
    <property type="entry name" value="Adaptin_N"/>
    <property type="match status" value="1"/>
</dbReference>
<feature type="domain" description="Coatomer beta subunit appendage platform" evidence="16">
    <location>
        <begin position="813"/>
        <end position="944"/>
    </location>
</feature>
<dbReference type="GO" id="GO:0000139">
    <property type="term" value="C:Golgi membrane"/>
    <property type="evidence" value="ECO:0007669"/>
    <property type="project" value="UniProtKB-SubCell"/>
</dbReference>
<keyword evidence="4 13" id="KW-0963">Cytoplasm</keyword>
<evidence type="ECO:0000256" key="1">
    <source>
        <dbReference type="ARBA" id="ARBA00004255"/>
    </source>
</evidence>
<dbReference type="GO" id="GO:0006891">
    <property type="term" value="P:intra-Golgi vesicle-mediated transport"/>
    <property type="evidence" value="ECO:0007669"/>
    <property type="project" value="TreeGrafter"/>
</dbReference>
<feature type="domain" description="Clathrin/coatomer adaptor adaptin-like N-terminal" evidence="14">
    <location>
        <begin position="24"/>
        <end position="526"/>
    </location>
</feature>
<evidence type="ECO:0000256" key="11">
    <source>
        <dbReference type="ARBA" id="ARBA00030841"/>
    </source>
</evidence>
<dbReference type="Gene3D" id="1.25.10.10">
    <property type="entry name" value="Leucine-rich Repeat Variant"/>
    <property type="match status" value="1"/>
</dbReference>
<dbReference type="PANTHER" id="PTHR10635:SF0">
    <property type="entry name" value="COATOMER SUBUNIT BETA"/>
    <property type="match status" value="1"/>
</dbReference>
<dbReference type="EMBL" id="AMQN01000220">
    <property type="status" value="NOT_ANNOTATED_CDS"/>
    <property type="molecule type" value="Genomic_DNA"/>
</dbReference>
<accession>X1ZGX3</accession>
<evidence type="ECO:0000256" key="5">
    <source>
        <dbReference type="ARBA" id="ARBA00022737"/>
    </source>
</evidence>
<evidence type="ECO:0000256" key="2">
    <source>
        <dbReference type="ARBA" id="ARBA00017024"/>
    </source>
</evidence>
<organism evidence="17 18">
    <name type="scientific">Capitella teleta</name>
    <name type="common">Polychaete worm</name>
    <dbReference type="NCBI Taxonomy" id="283909"/>
    <lineage>
        <taxon>Eukaryota</taxon>
        <taxon>Metazoa</taxon>
        <taxon>Spiralia</taxon>
        <taxon>Lophotrochozoa</taxon>
        <taxon>Annelida</taxon>
        <taxon>Polychaeta</taxon>
        <taxon>Sedentaria</taxon>
        <taxon>Scolecida</taxon>
        <taxon>Capitellidae</taxon>
        <taxon>Capitella</taxon>
    </lineage>
</organism>
<evidence type="ECO:0000259" key="14">
    <source>
        <dbReference type="Pfam" id="PF01602"/>
    </source>
</evidence>
<name>X1ZGX3_CAPTE</name>
<dbReference type="Proteomes" id="UP000014760">
    <property type="component" value="Unassembled WGS sequence"/>
</dbReference>
<dbReference type="InterPro" id="IPR011989">
    <property type="entry name" value="ARM-like"/>
</dbReference>
<dbReference type="OMA" id="IYKNFDW"/>
<evidence type="ECO:0000256" key="6">
    <source>
        <dbReference type="ARBA" id="ARBA00022892"/>
    </source>
</evidence>
<dbReference type="Pfam" id="PF14806">
    <property type="entry name" value="Coatomer_b_Cpla"/>
    <property type="match status" value="1"/>
</dbReference>
<dbReference type="PIRSF" id="PIRSF005727">
    <property type="entry name" value="Coatomer_beta_subunit"/>
    <property type="match status" value="1"/>
</dbReference>
<evidence type="ECO:0000256" key="12">
    <source>
        <dbReference type="ARBA" id="ARBA00058599"/>
    </source>
</evidence>
<evidence type="ECO:0000256" key="13">
    <source>
        <dbReference type="PIRNR" id="PIRNR005727"/>
    </source>
</evidence>
<dbReference type="OrthoDB" id="10261439at2759"/>
<comment type="function">
    <text evidence="12">The coatomer is a cytosolic protein complex that binds to dilysine motifs and reversibly associates with Golgi non-clathrin-coated vesicles, which further mediate biosynthetic protein transport from the ER, via the Golgi up to the trans Golgi network. Coatomer complex is required for budding from Golgi membranes, and is essential for the retrograde Golgi-to-ER transport of dilysine-tagged proteins. Required for limiting lipid storage in lipid droplets.</text>
</comment>
<dbReference type="InterPro" id="IPR002553">
    <property type="entry name" value="Clathrin/coatomer_adapt-like_N"/>
</dbReference>
<comment type="subcellular location">
    <subcellularLocation>
        <location evidence="13">Cytoplasm</location>
    </subcellularLocation>
    <subcellularLocation>
        <location evidence="1 13">Golgi apparatus membrane</location>
        <topology evidence="1 13">Peripheral membrane protein</topology>
        <orientation evidence="1 13">Cytoplasmic side</orientation>
    </subcellularLocation>
    <subcellularLocation>
        <location evidence="13">Cytoplasmic vesicle</location>
        <location evidence="13">COPI-coated vesicle membrane</location>
        <topology evidence="13">Peripheral membrane protein</topology>
        <orientation evidence="13">Cytoplasmic side</orientation>
    </subcellularLocation>
</comment>
<dbReference type="InterPro" id="IPR016460">
    <property type="entry name" value="COPB1"/>
</dbReference>
<evidence type="ECO:0000256" key="9">
    <source>
        <dbReference type="ARBA" id="ARBA00023136"/>
    </source>
</evidence>
<reference evidence="18" key="1">
    <citation type="submission" date="2012-12" db="EMBL/GenBank/DDBJ databases">
        <authorList>
            <person name="Hellsten U."/>
            <person name="Grimwood J."/>
            <person name="Chapman J.A."/>
            <person name="Shapiro H."/>
            <person name="Aerts A."/>
            <person name="Otillar R.P."/>
            <person name="Terry A.Y."/>
            <person name="Boore J.L."/>
            <person name="Simakov O."/>
            <person name="Marletaz F."/>
            <person name="Cho S.-J."/>
            <person name="Edsinger-Gonzales E."/>
            <person name="Havlak P."/>
            <person name="Kuo D.-H."/>
            <person name="Larsson T."/>
            <person name="Lv J."/>
            <person name="Arendt D."/>
            <person name="Savage R."/>
            <person name="Osoegawa K."/>
            <person name="de Jong P."/>
            <person name="Lindberg D.R."/>
            <person name="Seaver E.C."/>
            <person name="Weisblat D.A."/>
            <person name="Putnam N.H."/>
            <person name="Grigoriev I.V."/>
            <person name="Rokhsar D.S."/>
        </authorList>
    </citation>
    <scope>NUCLEOTIDE SEQUENCE</scope>
    <source>
        <strain evidence="18">I ESC-2004</strain>
    </source>
</reference>
<evidence type="ECO:0000256" key="7">
    <source>
        <dbReference type="ARBA" id="ARBA00022927"/>
    </source>
</evidence>
<dbReference type="AlphaFoldDB" id="X1ZGX3"/>
<dbReference type="GO" id="GO:0005198">
    <property type="term" value="F:structural molecule activity"/>
    <property type="evidence" value="ECO:0007669"/>
    <property type="project" value="InterPro"/>
</dbReference>
<evidence type="ECO:0000256" key="3">
    <source>
        <dbReference type="ARBA" id="ARBA00022448"/>
    </source>
</evidence>
<comment type="subunit">
    <text evidence="13">Oligomeric complex that consists of at least the alpha, beta, beta', gamma, delta, epsilon and zeta subunits.</text>
</comment>
<keyword evidence="18" id="KW-1185">Reference proteome</keyword>
<reference evidence="18" key="2">
    <citation type="journal article" date="2013" name="Nature">
        <title>Insights into bilaterian evolution from three spiralian genomes.</title>
        <authorList>
            <person name="Simakov O."/>
            <person name="Marletaz F."/>
            <person name="Cho S.J."/>
            <person name="Edsinger-Gonzales E."/>
            <person name="Havlak P."/>
            <person name="Hellsten U."/>
            <person name="Kuo D.H."/>
            <person name="Larsson T."/>
            <person name="Lv J."/>
            <person name="Arendt D."/>
            <person name="Savage R."/>
            <person name="Osoegawa K."/>
            <person name="de Jong P."/>
            <person name="Grimwood J."/>
            <person name="Chapman J.A."/>
            <person name="Shapiro H."/>
            <person name="Aerts A."/>
            <person name="Otillar R.P."/>
            <person name="Terry A.Y."/>
            <person name="Boore J.L."/>
            <person name="Grigoriev I.V."/>
            <person name="Lindberg D.R."/>
            <person name="Seaver E.C."/>
            <person name="Weisblat D.A."/>
            <person name="Putnam N.H."/>
            <person name="Rokhsar D.S."/>
        </authorList>
    </citation>
    <scope>NUCLEOTIDE SEQUENCE</scope>
    <source>
        <strain evidence="18">I ESC-2004</strain>
    </source>
</reference>